<dbReference type="EMBL" id="RAPK01000008">
    <property type="protein sequence ID" value="RKD73551.1"/>
    <property type="molecule type" value="Genomic_DNA"/>
</dbReference>
<accession>A0A419V530</accession>
<organism evidence="2 3">
    <name type="scientific">Sinobaca qinghaiensis</name>
    <dbReference type="NCBI Taxonomy" id="342944"/>
    <lineage>
        <taxon>Bacteria</taxon>
        <taxon>Bacillati</taxon>
        <taxon>Bacillota</taxon>
        <taxon>Bacilli</taxon>
        <taxon>Bacillales</taxon>
        <taxon>Sporolactobacillaceae</taxon>
        <taxon>Sinobaca</taxon>
    </lineage>
</organism>
<keyword evidence="3" id="KW-1185">Reference proteome</keyword>
<dbReference type="PRINTS" id="PR00368">
    <property type="entry name" value="FADPNR"/>
</dbReference>
<dbReference type="OrthoDB" id="9773233at2"/>
<dbReference type="Gene3D" id="3.50.50.60">
    <property type="entry name" value="FAD/NAD(P)-binding domain"/>
    <property type="match status" value="1"/>
</dbReference>
<name>A0A419V530_9BACL</name>
<evidence type="ECO:0000256" key="1">
    <source>
        <dbReference type="ARBA" id="ARBA00023002"/>
    </source>
</evidence>
<gene>
    <name evidence="2" type="ORF">ATL39_1847</name>
</gene>
<sequence length="432" mass="47166">MTKDLPVIIVGGGPVGLAAAAELHEKGEAFVVLEAGMGPGTNFLNYGHVRLFSPWKYNMNNAARRLLTKYKVALPDPEKLPLGKDIVTEYLLPLTELPEMKPNIYFGTRVVHISRKGFDKMKSKGRKEAPFHIITENADGERKVLESGTVIDATGTWERPNSLIPGGDLLTEKRMNRIFYGIPNNKHAESSVYINSNTAVVGSGHSAMQSLLELLEVQQSHPETTISWIHRKPGTLEALGGGEQDQLPARGKLGRLIKSAWESGKIQVFESFYIESVNEKKDQLTLSGIQNNVPAETEPFDYIICNTGSRSSFEFLGELRWDRDAALECVPALAPLIDPNVHSCGTVRPHGEKELRQPEENVYIIGAKSYGRAPTFLLATGYEQARSVAAYIAGDKAEAAEVHLELPETGVCSAEPASRSPLTIAVSGGCCS</sequence>
<dbReference type="PANTHER" id="PTHR43539">
    <property type="entry name" value="FLAVIN-BINDING MONOOXYGENASE-LIKE PROTEIN (AFU_ORTHOLOGUE AFUA_4G09220)"/>
    <property type="match status" value="1"/>
</dbReference>
<dbReference type="InterPro" id="IPR050982">
    <property type="entry name" value="Auxin_biosynth/cation_transpt"/>
</dbReference>
<dbReference type="Proteomes" id="UP000285120">
    <property type="component" value="Unassembled WGS sequence"/>
</dbReference>
<evidence type="ECO:0000313" key="3">
    <source>
        <dbReference type="Proteomes" id="UP000285120"/>
    </source>
</evidence>
<protein>
    <submittedName>
        <fullName evidence="2">Pyridine nucleotide-disulfide oxidoreductase</fullName>
    </submittedName>
</protein>
<dbReference type="RefSeq" id="WP_120193039.1">
    <property type="nucleotide sequence ID" value="NZ_RAPK01000008.1"/>
</dbReference>
<reference evidence="2 3" key="1">
    <citation type="submission" date="2018-09" db="EMBL/GenBank/DDBJ databases">
        <title>Genomic Encyclopedia of Archaeal and Bacterial Type Strains, Phase II (KMG-II): from individual species to whole genera.</title>
        <authorList>
            <person name="Goeker M."/>
        </authorList>
    </citation>
    <scope>NUCLEOTIDE SEQUENCE [LARGE SCALE GENOMIC DNA]</scope>
    <source>
        <strain evidence="2 3">DSM 17008</strain>
    </source>
</reference>
<keyword evidence="1" id="KW-0560">Oxidoreductase</keyword>
<comment type="caution">
    <text evidence="2">The sequence shown here is derived from an EMBL/GenBank/DDBJ whole genome shotgun (WGS) entry which is preliminary data.</text>
</comment>
<dbReference type="GO" id="GO:0004497">
    <property type="term" value="F:monooxygenase activity"/>
    <property type="evidence" value="ECO:0007669"/>
    <property type="project" value="TreeGrafter"/>
</dbReference>
<evidence type="ECO:0000313" key="2">
    <source>
        <dbReference type="EMBL" id="RKD73551.1"/>
    </source>
</evidence>
<dbReference type="PANTHER" id="PTHR43539:SF78">
    <property type="entry name" value="FLAVIN-CONTAINING MONOOXYGENASE"/>
    <property type="match status" value="1"/>
</dbReference>
<dbReference type="GO" id="GO:0050660">
    <property type="term" value="F:flavin adenine dinucleotide binding"/>
    <property type="evidence" value="ECO:0007669"/>
    <property type="project" value="TreeGrafter"/>
</dbReference>
<dbReference type="Pfam" id="PF13738">
    <property type="entry name" value="Pyr_redox_3"/>
    <property type="match status" value="1"/>
</dbReference>
<dbReference type="SUPFAM" id="SSF51905">
    <property type="entry name" value="FAD/NAD(P)-binding domain"/>
    <property type="match status" value="1"/>
</dbReference>
<proteinExistence type="predicted"/>
<dbReference type="InterPro" id="IPR036188">
    <property type="entry name" value="FAD/NAD-bd_sf"/>
</dbReference>
<dbReference type="AlphaFoldDB" id="A0A419V530"/>